<evidence type="ECO:0000313" key="17">
    <source>
        <dbReference type="EMBL" id="CAI5454611.1"/>
    </source>
</evidence>
<comment type="subcellular location">
    <subcellularLocation>
        <location evidence="1">Nucleus speckle</location>
    </subcellularLocation>
</comment>
<keyword evidence="8 14" id="KW-0238">DNA-binding</keyword>
<evidence type="ECO:0000256" key="13">
    <source>
        <dbReference type="ARBA" id="ARBA00045821"/>
    </source>
</evidence>
<dbReference type="PANTHER" id="PTHR10270:SF161">
    <property type="entry name" value="SEX-DETERMINING REGION Y PROTEIN"/>
    <property type="match status" value="1"/>
</dbReference>
<dbReference type="SUPFAM" id="SSF47095">
    <property type="entry name" value="HMG-box"/>
    <property type="match status" value="1"/>
</dbReference>
<keyword evidence="11 14" id="KW-0539">Nucleus</keyword>
<evidence type="ECO:0000256" key="9">
    <source>
        <dbReference type="ARBA" id="ARBA00023159"/>
    </source>
</evidence>
<comment type="caution">
    <text evidence="17">The sequence shown here is derived from an EMBL/GenBank/DDBJ whole genome shotgun (WGS) entry which is preliminary data.</text>
</comment>
<evidence type="ECO:0000256" key="8">
    <source>
        <dbReference type="ARBA" id="ARBA00023125"/>
    </source>
</evidence>
<dbReference type="AlphaFoldDB" id="A0A9P1IYD9"/>
<dbReference type="GO" id="GO:0030154">
    <property type="term" value="P:cell differentiation"/>
    <property type="evidence" value="ECO:0007669"/>
    <property type="project" value="UniProtKB-KW"/>
</dbReference>
<dbReference type="GO" id="GO:0000978">
    <property type="term" value="F:RNA polymerase II cis-regulatory region sequence-specific DNA binding"/>
    <property type="evidence" value="ECO:0007669"/>
    <property type="project" value="TreeGrafter"/>
</dbReference>
<dbReference type="Proteomes" id="UP001152747">
    <property type="component" value="Unassembled WGS sequence"/>
</dbReference>
<evidence type="ECO:0000256" key="1">
    <source>
        <dbReference type="ARBA" id="ARBA00004324"/>
    </source>
</evidence>
<dbReference type="InterPro" id="IPR036910">
    <property type="entry name" value="HMG_box_dom_sf"/>
</dbReference>
<organism evidence="17 18">
    <name type="scientific">Caenorhabditis angaria</name>
    <dbReference type="NCBI Taxonomy" id="860376"/>
    <lineage>
        <taxon>Eukaryota</taxon>
        <taxon>Metazoa</taxon>
        <taxon>Ecdysozoa</taxon>
        <taxon>Nematoda</taxon>
        <taxon>Chromadorea</taxon>
        <taxon>Rhabditida</taxon>
        <taxon>Rhabditina</taxon>
        <taxon>Rhabditomorpha</taxon>
        <taxon>Rhabditoidea</taxon>
        <taxon>Rhabditidae</taxon>
        <taxon>Peloderinae</taxon>
        <taxon>Caenorhabditis</taxon>
    </lineage>
</organism>
<keyword evidence="7" id="KW-0805">Transcription regulation</keyword>
<evidence type="ECO:0000259" key="16">
    <source>
        <dbReference type="PROSITE" id="PS50118"/>
    </source>
</evidence>
<evidence type="ECO:0000256" key="3">
    <source>
        <dbReference type="ARBA" id="ARBA00019052"/>
    </source>
</evidence>
<evidence type="ECO:0000256" key="10">
    <source>
        <dbReference type="ARBA" id="ARBA00023163"/>
    </source>
</evidence>
<proteinExistence type="inferred from homology"/>
<feature type="domain" description="HMG box" evidence="16">
    <location>
        <begin position="18"/>
        <end position="86"/>
    </location>
</feature>
<evidence type="ECO:0000256" key="15">
    <source>
        <dbReference type="SAM" id="MobiDB-lite"/>
    </source>
</evidence>
<dbReference type="InterPro" id="IPR050140">
    <property type="entry name" value="SRY-related_HMG-box_TF-like"/>
</dbReference>
<dbReference type="FunFam" id="1.10.30.10:FF:000003">
    <property type="entry name" value="Putative transcription factor SOX-6"/>
    <property type="match status" value="1"/>
</dbReference>
<evidence type="ECO:0000256" key="4">
    <source>
        <dbReference type="ARBA" id="ARBA00022782"/>
    </source>
</evidence>
<evidence type="ECO:0000256" key="2">
    <source>
        <dbReference type="ARBA" id="ARBA00005998"/>
    </source>
</evidence>
<protein>
    <recommendedName>
        <fullName evidence="3">Sex-determining region Y protein</fullName>
    </recommendedName>
    <alternativeName>
        <fullName evidence="12">Testis-determining factor</fullName>
    </alternativeName>
</protein>
<evidence type="ECO:0000256" key="6">
    <source>
        <dbReference type="ARBA" id="ARBA00022928"/>
    </source>
</evidence>
<dbReference type="SMART" id="SM00398">
    <property type="entry name" value="HMG"/>
    <property type="match status" value="1"/>
</dbReference>
<keyword evidence="9" id="KW-0010">Activator</keyword>
<reference evidence="17" key="1">
    <citation type="submission" date="2022-11" db="EMBL/GenBank/DDBJ databases">
        <authorList>
            <person name="Kikuchi T."/>
        </authorList>
    </citation>
    <scope>NUCLEOTIDE SEQUENCE</scope>
    <source>
        <strain evidence="17">PS1010</strain>
    </source>
</reference>
<keyword evidence="4" id="KW-0221">Differentiation</keyword>
<dbReference type="GO" id="GO:0005516">
    <property type="term" value="F:calmodulin binding"/>
    <property type="evidence" value="ECO:0007669"/>
    <property type="project" value="UniProtKB-KW"/>
</dbReference>
<dbReference type="Pfam" id="PF00505">
    <property type="entry name" value="HMG_box"/>
    <property type="match status" value="1"/>
</dbReference>
<evidence type="ECO:0000256" key="7">
    <source>
        <dbReference type="ARBA" id="ARBA00023015"/>
    </source>
</evidence>
<feature type="DNA-binding region" description="HMG box" evidence="14">
    <location>
        <begin position="18"/>
        <end position="86"/>
    </location>
</feature>
<evidence type="ECO:0000256" key="5">
    <source>
        <dbReference type="ARBA" id="ARBA00022860"/>
    </source>
</evidence>
<evidence type="ECO:0000256" key="12">
    <source>
        <dbReference type="ARBA" id="ARBA00032498"/>
    </source>
</evidence>
<gene>
    <name evidence="17" type="ORF">CAMP_LOCUS17248</name>
</gene>
<dbReference type="Gene3D" id="1.10.30.10">
    <property type="entry name" value="High mobility group box domain"/>
    <property type="match status" value="1"/>
</dbReference>
<dbReference type="GO" id="GO:0016607">
    <property type="term" value="C:nuclear speck"/>
    <property type="evidence" value="ECO:0007669"/>
    <property type="project" value="UniProtKB-SubCell"/>
</dbReference>
<dbReference type="PANTHER" id="PTHR10270">
    <property type="entry name" value="SOX TRANSCRIPTION FACTOR"/>
    <property type="match status" value="1"/>
</dbReference>
<dbReference type="GO" id="GO:0001228">
    <property type="term" value="F:DNA-binding transcription activator activity, RNA polymerase II-specific"/>
    <property type="evidence" value="ECO:0007669"/>
    <property type="project" value="TreeGrafter"/>
</dbReference>
<dbReference type="PROSITE" id="PS50118">
    <property type="entry name" value="HMG_BOX_2"/>
    <property type="match status" value="1"/>
</dbReference>
<name>A0A9P1IYD9_9PELO</name>
<keyword evidence="18" id="KW-1185">Reference proteome</keyword>
<evidence type="ECO:0000313" key="18">
    <source>
        <dbReference type="Proteomes" id="UP001152747"/>
    </source>
</evidence>
<keyword evidence="10" id="KW-0804">Transcription</keyword>
<accession>A0A9P1IYD9</accession>
<comment type="function">
    <text evidence="13">Transcriptional regulator that controls a genetic switch in male development. It is necessary and sufficient for initiating male sex determination by directing the development of supporting cell precursors (pre-Sertoli cells) as Sertoli rather than granulosa cells. Involved in different aspects of gene regulation including promoter activation or repression. Binds to the DNA consensus sequence 5'-[AT]AACAA[AT]-3'. SRY HMG box recognizes DNA by partial intercalation in the minor groove and promotes DNA bending. Also involved in pre-mRNA splicing. In male adult brain involved in the maintenance of motor functions of dopaminergic neurons.</text>
</comment>
<dbReference type="InterPro" id="IPR009071">
    <property type="entry name" value="HMG_box_dom"/>
</dbReference>
<dbReference type="EMBL" id="CANHGI010000006">
    <property type="protein sequence ID" value="CAI5454611.1"/>
    <property type="molecule type" value="Genomic_DNA"/>
</dbReference>
<keyword evidence="6" id="KW-0726">Sexual differentiation</keyword>
<sequence>MLTETLKKSPTDSTNQRIKRPMNAFMVWSQMRRQEISSTGGKFHNSDISKMLGAEWRQMAEEEKLPYVQKARDLREEHFKEHPDYVYRPRRRKRIQKIVTENRLPSEEQQIESVNRFFPHFLMSQLIYQNLISQMQNQNAQNVPPQESHSPTDTLKH</sequence>
<keyword evidence="5" id="KW-0112">Calmodulin-binding</keyword>
<evidence type="ECO:0000256" key="11">
    <source>
        <dbReference type="ARBA" id="ARBA00023242"/>
    </source>
</evidence>
<comment type="similarity">
    <text evidence="2">Belongs to the SRY family.</text>
</comment>
<dbReference type="OrthoDB" id="6247875at2759"/>
<feature type="region of interest" description="Disordered" evidence="15">
    <location>
        <begin position="138"/>
        <end position="157"/>
    </location>
</feature>
<evidence type="ECO:0000256" key="14">
    <source>
        <dbReference type="PROSITE-ProRule" id="PRU00267"/>
    </source>
</evidence>
<dbReference type="CDD" id="cd22004">
    <property type="entry name" value="HMG-box_SOX"/>
    <property type="match status" value="1"/>
</dbReference>
<dbReference type="GO" id="GO:0007548">
    <property type="term" value="P:sex differentiation"/>
    <property type="evidence" value="ECO:0007669"/>
    <property type="project" value="UniProtKB-KW"/>
</dbReference>